<dbReference type="InterPro" id="IPR050583">
    <property type="entry name" value="Mycobacterial_A85_antigen"/>
</dbReference>
<dbReference type="KEGG" id="jeh:EJN90_03420"/>
<dbReference type="InterPro" id="IPR029058">
    <property type="entry name" value="AB_hydrolase_fold"/>
</dbReference>
<evidence type="ECO:0000313" key="2">
    <source>
        <dbReference type="Proteomes" id="UP000273326"/>
    </source>
</evidence>
<reference evidence="2" key="1">
    <citation type="submission" date="2018-12" db="EMBL/GenBank/DDBJ databases">
        <title>Complete genome sequencing of Jeotgalibaca sp. H21T32.</title>
        <authorList>
            <person name="Bae J.-W."/>
            <person name="Lee S.-Y."/>
        </authorList>
    </citation>
    <scope>NUCLEOTIDE SEQUENCE [LARGE SCALE GENOMIC DNA]</scope>
    <source>
        <strain evidence="2">H21T32</strain>
    </source>
</reference>
<sequence length="252" mass="29140">MGVIQGSLFSDALGMNISYTAILPEQVEGPYPTIYLLHGYSDDDHAWLYNTSLVRYASTQKLAIFMPQVHLSFYANMKYGNQYWDFINEEFPKKMDRIFNISDRPEERFVAGLSMGGYGAYKLALNAPENWRGAASLSGVVDLVSLWKTDSSNDVRLSHIFGSLEELQESNNDLVYLLEKLAEKHKKPAFFQSCGTEDFLYENNRGFHHKMENAGLDYTYIEEAGEHNWIFWDNQIQKVLTWIEDLQKNEWV</sequence>
<dbReference type="SUPFAM" id="SSF53474">
    <property type="entry name" value="alpha/beta-Hydrolases"/>
    <property type="match status" value="1"/>
</dbReference>
<name>A0A3Q9BJG5_9LACT</name>
<dbReference type="Gene3D" id="3.40.50.1820">
    <property type="entry name" value="alpha/beta hydrolase"/>
    <property type="match status" value="1"/>
</dbReference>
<evidence type="ECO:0000313" key="1">
    <source>
        <dbReference type="EMBL" id="AZP03792.1"/>
    </source>
</evidence>
<dbReference type="OrthoDB" id="9803578at2"/>
<accession>A0A3Q9BJG5</accession>
<keyword evidence="2" id="KW-1185">Reference proteome</keyword>
<dbReference type="RefSeq" id="WP_126108877.1">
    <property type="nucleotide sequence ID" value="NZ_CP034465.1"/>
</dbReference>
<dbReference type="AlphaFoldDB" id="A0A3Q9BJG5"/>
<dbReference type="PANTHER" id="PTHR48098">
    <property type="entry name" value="ENTEROCHELIN ESTERASE-RELATED"/>
    <property type="match status" value="1"/>
</dbReference>
<dbReference type="PANTHER" id="PTHR48098:SF1">
    <property type="entry name" value="DIACYLGLYCEROL ACYLTRANSFERASE_MYCOLYLTRANSFERASE AG85A"/>
    <property type="match status" value="1"/>
</dbReference>
<dbReference type="Proteomes" id="UP000273326">
    <property type="component" value="Chromosome"/>
</dbReference>
<gene>
    <name evidence="1" type="ORF">EJN90_03420</name>
</gene>
<proteinExistence type="predicted"/>
<organism evidence="1 2">
    <name type="scientific">Jeotgalibaca ciconiae</name>
    <dbReference type="NCBI Taxonomy" id="2496265"/>
    <lineage>
        <taxon>Bacteria</taxon>
        <taxon>Bacillati</taxon>
        <taxon>Bacillota</taxon>
        <taxon>Bacilli</taxon>
        <taxon>Lactobacillales</taxon>
        <taxon>Carnobacteriaceae</taxon>
        <taxon>Jeotgalibaca</taxon>
    </lineage>
</organism>
<protein>
    <submittedName>
        <fullName evidence="1">Esterase family protein</fullName>
    </submittedName>
</protein>
<dbReference type="GO" id="GO:0016747">
    <property type="term" value="F:acyltransferase activity, transferring groups other than amino-acyl groups"/>
    <property type="evidence" value="ECO:0007669"/>
    <property type="project" value="TreeGrafter"/>
</dbReference>
<dbReference type="Pfam" id="PF00756">
    <property type="entry name" value="Esterase"/>
    <property type="match status" value="1"/>
</dbReference>
<dbReference type="EMBL" id="CP034465">
    <property type="protein sequence ID" value="AZP03792.1"/>
    <property type="molecule type" value="Genomic_DNA"/>
</dbReference>
<dbReference type="InterPro" id="IPR000801">
    <property type="entry name" value="Esterase-like"/>
</dbReference>